<gene>
    <name evidence="1" type="ORF">HHU12_13840</name>
</gene>
<evidence type="ECO:0000313" key="2">
    <source>
        <dbReference type="Proteomes" id="UP000576082"/>
    </source>
</evidence>
<proteinExistence type="predicted"/>
<name>A0A7X9RUN8_9BACT</name>
<dbReference type="Proteomes" id="UP000576082">
    <property type="component" value="Unassembled WGS sequence"/>
</dbReference>
<evidence type="ECO:0000313" key="1">
    <source>
        <dbReference type="EMBL" id="NME69051.1"/>
    </source>
</evidence>
<dbReference type="RefSeq" id="WP_169657338.1">
    <property type="nucleotide sequence ID" value="NZ_JABANE010000033.1"/>
</dbReference>
<keyword evidence="2" id="KW-1185">Reference proteome</keyword>
<reference evidence="1 2" key="1">
    <citation type="submission" date="2020-04" db="EMBL/GenBank/DDBJ databases">
        <title>Flammeovirga sp. SR4, a novel species isolated from seawater.</title>
        <authorList>
            <person name="Wang X."/>
        </authorList>
    </citation>
    <scope>NUCLEOTIDE SEQUENCE [LARGE SCALE GENOMIC DNA]</scope>
    <source>
        <strain evidence="1 2">ATCC 23126</strain>
    </source>
</reference>
<sequence>MPFAGHYGHFEAKTNQEGVITSVSFQPQKSGTPTLLTKGEVQKFITSLKHYFRVDMKRESKGQSGVFKGKHNNCYFKVNYQHKQFSNGSYYHIDLFIYNPKYQSI</sequence>
<accession>A0A7X9RUN8</accession>
<protein>
    <submittedName>
        <fullName evidence="1">Uncharacterized protein</fullName>
    </submittedName>
</protein>
<organism evidence="1 2">
    <name type="scientific">Flammeovirga aprica JL-4</name>
    <dbReference type="NCBI Taxonomy" id="694437"/>
    <lineage>
        <taxon>Bacteria</taxon>
        <taxon>Pseudomonadati</taxon>
        <taxon>Bacteroidota</taxon>
        <taxon>Cytophagia</taxon>
        <taxon>Cytophagales</taxon>
        <taxon>Flammeovirgaceae</taxon>
        <taxon>Flammeovirga</taxon>
    </lineage>
</organism>
<dbReference type="EMBL" id="JABANE010000033">
    <property type="protein sequence ID" value="NME69051.1"/>
    <property type="molecule type" value="Genomic_DNA"/>
</dbReference>
<comment type="caution">
    <text evidence="1">The sequence shown here is derived from an EMBL/GenBank/DDBJ whole genome shotgun (WGS) entry which is preliminary data.</text>
</comment>
<dbReference type="AlphaFoldDB" id="A0A7X9RUN8"/>